<dbReference type="Pfam" id="PF03022">
    <property type="entry name" value="MRJP"/>
    <property type="match status" value="1"/>
</dbReference>
<gene>
    <name evidence="4" type="ORF">HDG41_000281</name>
</gene>
<dbReference type="RefSeq" id="WP_184225083.1">
    <property type="nucleotide sequence ID" value="NZ_JACHDE010000001.1"/>
</dbReference>
<comment type="caution">
    <text evidence="4">The sequence shown here is derived from an EMBL/GenBank/DDBJ whole genome shotgun (WGS) entry which is preliminary data.</text>
</comment>
<comment type="subcellular location">
    <subcellularLocation>
        <location evidence="1">Secreted</location>
    </subcellularLocation>
</comment>
<evidence type="ECO:0000256" key="3">
    <source>
        <dbReference type="SAM" id="MobiDB-lite"/>
    </source>
</evidence>
<evidence type="ECO:0000256" key="2">
    <source>
        <dbReference type="ARBA" id="ARBA00022525"/>
    </source>
</evidence>
<dbReference type="PANTHER" id="PTHR10009:SF18">
    <property type="entry name" value="PROTEIN YELLOW-LIKE PROTEIN"/>
    <property type="match status" value="1"/>
</dbReference>
<feature type="region of interest" description="Disordered" evidence="3">
    <location>
        <begin position="1"/>
        <end position="29"/>
    </location>
</feature>
<name>A0A7W8L139_9BURK</name>
<dbReference type="Proteomes" id="UP000592820">
    <property type="component" value="Unassembled WGS sequence"/>
</dbReference>
<keyword evidence="2" id="KW-0964">Secreted</keyword>
<evidence type="ECO:0000313" key="5">
    <source>
        <dbReference type="Proteomes" id="UP000592820"/>
    </source>
</evidence>
<dbReference type="GO" id="GO:0005576">
    <property type="term" value="C:extracellular region"/>
    <property type="evidence" value="ECO:0007669"/>
    <property type="project" value="UniProtKB-SubCell"/>
</dbReference>
<sequence length="373" mass="40498">MKDSVTPPAADRVPLTAAPASSTGDEGSRPHLREIASFEHQVTGVAVAADGRIFVNFPRWTEDAPISVGVLTPDGDVRPYPDDRWNGWRNARRDELNPQDRWVCVQAMLCDSQNNLWVLDTGAPAQSFVVPGAPKLVRIDLATDSVVGCIAFTLDVAPQGSYLNDVRISPDGRFAYITDSGTRGAIVVVDLGTGQARRVLDGHPSTQMDPSVTVHAGGAPLRRPDGRGVEFSADGIALTRDGLYLYWQALKGKTLYRVPTEALRDTALAADEVGNRVEKVLEHRPADGLHIDRAGRLLITAVEEHAVKVWDGTTLTTLLHERGLRWPDTFAEGPDGTIYLTDSRIPEMNWFKPGHPDALPSRLLIIADAAPSA</sequence>
<dbReference type="InterPro" id="IPR011042">
    <property type="entry name" value="6-blade_b-propeller_TolB-like"/>
</dbReference>
<evidence type="ECO:0000313" key="4">
    <source>
        <dbReference type="EMBL" id="MBB5398245.1"/>
    </source>
</evidence>
<dbReference type="SUPFAM" id="SSF101898">
    <property type="entry name" value="NHL repeat"/>
    <property type="match status" value="1"/>
</dbReference>
<dbReference type="EMBL" id="JACHDE010000001">
    <property type="protein sequence ID" value="MBB5398245.1"/>
    <property type="molecule type" value="Genomic_DNA"/>
</dbReference>
<dbReference type="PANTHER" id="PTHR10009">
    <property type="entry name" value="PROTEIN YELLOW-RELATED"/>
    <property type="match status" value="1"/>
</dbReference>
<organism evidence="4 5">
    <name type="scientific">Paraburkholderia youngii</name>
    <dbReference type="NCBI Taxonomy" id="2782701"/>
    <lineage>
        <taxon>Bacteria</taxon>
        <taxon>Pseudomonadati</taxon>
        <taxon>Pseudomonadota</taxon>
        <taxon>Betaproteobacteria</taxon>
        <taxon>Burkholderiales</taxon>
        <taxon>Burkholderiaceae</taxon>
        <taxon>Paraburkholderia</taxon>
    </lineage>
</organism>
<protein>
    <submittedName>
        <fullName evidence="4">Sugar lactone lactonase YvrE</fullName>
    </submittedName>
</protein>
<proteinExistence type="predicted"/>
<reference evidence="4 5" key="1">
    <citation type="submission" date="2020-08" db="EMBL/GenBank/DDBJ databases">
        <title>Genomic Encyclopedia of Type Strains, Phase IV (KMG-V): Genome sequencing to study the core and pangenomes of soil and plant-associated prokaryotes.</title>
        <authorList>
            <person name="Whitman W."/>
        </authorList>
    </citation>
    <scope>NUCLEOTIDE SEQUENCE [LARGE SCALE GENOMIC DNA]</scope>
    <source>
        <strain evidence="4 5">JPY162</strain>
    </source>
</reference>
<dbReference type="InterPro" id="IPR017996">
    <property type="entry name" value="MRJP/yellow-related"/>
</dbReference>
<dbReference type="AlphaFoldDB" id="A0A7W8L139"/>
<evidence type="ECO:0000256" key="1">
    <source>
        <dbReference type="ARBA" id="ARBA00004613"/>
    </source>
</evidence>
<accession>A0A7W8L139</accession>
<dbReference type="Gene3D" id="2.120.10.30">
    <property type="entry name" value="TolB, C-terminal domain"/>
    <property type="match status" value="1"/>
</dbReference>